<protein>
    <submittedName>
        <fullName evidence="2">Uncharacterized protein</fullName>
    </submittedName>
</protein>
<organism evidence="2 3">
    <name type="scientific">Sphagnurus paluster</name>
    <dbReference type="NCBI Taxonomy" id="117069"/>
    <lineage>
        <taxon>Eukaryota</taxon>
        <taxon>Fungi</taxon>
        <taxon>Dikarya</taxon>
        <taxon>Basidiomycota</taxon>
        <taxon>Agaricomycotina</taxon>
        <taxon>Agaricomycetes</taxon>
        <taxon>Agaricomycetidae</taxon>
        <taxon>Agaricales</taxon>
        <taxon>Tricholomatineae</taxon>
        <taxon>Lyophyllaceae</taxon>
        <taxon>Sphagnurus</taxon>
    </lineage>
</organism>
<dbReference type="Proteomes" id="UP000717328">
    <property type="component" value="Unassembled WGS sequence"/>
</dbReference>
<feature type="region of interest" description="Disordered" evidence="1">
    <location>
        <begin position="119"/>
        <end position="142"/>
    </location>
</feature>
<feature type="non-terminal residue" evidence="2">
    <location>
        <position position="326"/>
    </location>
</feature>
<reference evidence="2" key="1">
    <citation type="submission" date="2021-02" db="EMBL/GenBank/DDBJ databases">
        <authorList>
            <person name="Nieuwenhuis M."/>
            <person name="Van De Peppel L.J.J."/>
        </authorList>
    </citation>
    <scope>NUCLEOTIDE SEQUENCE</scope>
    <source>
        <strain evidence="2">D49</strain>
    </source>
</reference>
<comment type="caution">
    <text evidence="2">The sequence shown here is derived from an EMBL/GenBank/DDBJ whole genome shotgun (WGS) entry which is preliminary data.</text>
</comment>
<feature type="compositionally biased region" description="Basic and acidic residues" evidence="1">
    <location>
        <begin position="157"/>
        <end position="166"/>
    </location>
</feature>
<feature type="compositionally biased region" description="Low complexity" evidence="1">
    <location>
        <begin position="275"/>
        <end position="286"/>
    </location>
</feature>
<dbReference type="OrthoDB" id="5348404at2759"/>
<sequence length="326" mass="36708">MDFRETFREIWAGCIYIFDKIRGREPAPDVGPRRIAHYEEAFGRPRLSELKVGLNPDKPHEETSPTLPVVKIGIEEELNVDVEGERQWLGIGDDYGYGIGYIRRERSDSLSVQIEKELKKRGYSTRPSDSPQSDAAPGNTRRQSSWWRRIYNRFSEHGSDREDERGASLMPRNKSKRRPQQNGTKDTDRQFIADQLDDPSSQSVIRQHQDGLSPLPIFTHPRIPRVYSPPGTEMRDLTGATIGTPLETRAAISSPTQSSHADSLFGRIFPRTMDSHSSNSAPSPGSLDEEGHAQLSTATRQMLGQYYEFGVGAGDTHHHTQSGVHD</sequence>
<feature type="region of interest" description="Disordered" evidence="1">
    <location>
        <begin position="270"/>
        <end position="291"/>
    </location>
</feature>
<gene>
    <name evidence="2" type="ORF">H0H81_004047</name>
</gene>
<feature type="region of interest" description="Disordered" evidence="1">
    <location>
        <begin position="157"/>
        <end position="188"/>
    </location>
</feature>
<evidence type="ECO:0000313" key="2">
    <source>
        <dbReference type="EMBL" id="KAG5633983.1"/>
    </source>
</evidence>
<keyword evidence="3" id="KW-1185">Reference proteome</keyword>
<dbReference type="EMBL" id="JABCKI010006761">
    <property type="protein sequence ID" value="KAG5633983.1"/>
    <property type="molecule type" value="Genomic_DNA"/>
</dbReference>
<proteinExistence type="predicted"/>
<dbReference type="AlphaFoldDB" id="A0A9P7FLP6"/>
<accession>A0A9P7FLP6</accession>
<reference evidence="2" key="2">
    <citation type="submission" date="2021-10" db="EMBL/GenBank/DDBJ databases">
        <title>Phylogenomics reveals ancestral predisposition of the termite-cultivated fungus Termitomyces towards a domesticated lifestyle.</title>
        <authorList>
            <person name="Auxier B."/>
            <person name="Grum-Grzhimaylo A."/>
            <person name="Cardenas M.E."/>
            <person name="Lodge J.D."/>
            <person name="Laessoe T."/>
            <person name="Pedersen O."/>
            <person name="Smith M.E."/>
            <person name="Kuyper T.W."/>
            <person name="Franco-Molano E.A."/>
            <person name="Baroni T.J."/>
            <person name="Aanen D.K."/>
        </authorList>
    </citation>
    <scope>NUCLEOTIDE SEQUENCE</scope>
    <source>
        <strain evidence="2">D49</strain>
    </source>
</reference>
<name>A0A9P7FLP6_9AGAR</name>
<evidence type="ECO:0000313" key="3">
    <source>
        <dbReference type="Proteomes" id="UP000717328"/>
    </source>
</evidence>
<evidence type="ECO:0000256" key="1">
    <source>
        <dbReference type="SAM" id="MobiDB-lite"/>
    </source>
</evidence>